<protein>
    <submittedName>
        <fullName evidence="1">Uncharacterized protein</fullName>
    </submittedName>
</protein>
<reference evidence="1" key="1">
    <citation type="journal article" date="2021" name="Proc. Natl. Acad. Sci. U.S.A.">
        <title>A Catalog of Tens of Thousands of Viruses from Human Metagenomes Reveals Hidden Associations with Chronic Diseases.</title>
        <authorList>
            <person name="Tisza M.J."/>
            <person name="Buck C.B."/>
        </authorList>
    </citation>
    <scope>NUCLEOTIDE SEQUENCE</scope>
    <source>
        <strain evidence="1">CtOZu12</strain>
    </source>
</reference>
<proteinExistence type="predicted"/>
<name>A0A8D9PEQ4_9VIRU</name>
<accession>A0A8D9PEQ4</accession>
<organism evidence="1">
    <name type="scientific">Bacteriophage sp</name>
    <dbReference type="NCBI Taxonomy" id="38018"/>
    <lineage>
        <taxon>Viruses</taxon>
    </lineage>
</organism>
<sequence>MGSILTHTFGTYTVFRTIHSIYENTNEVAPCIVAFTPCDDMMLSTSIMEYELQDVFDTFDYLLKNQFDSFAKSAIYDGNSSPLNISELVDEVIEIMEKNYNFYRCSIEIVKPVENVYLEELTGIRSSAPALIRDMNKTKEVKKVNIKFVDGMVTDKDKAKAKKLEEEYNSKK</sequence>
<dbReference type="EMBL" id="BK029940">
    <property type="protein sequence ID" value="DAD55815.1"/>
    <property type="molecule type" value="Genomic_DNA"/>
</dbReference>
<evidence type="ECO:0000313" key="1">
    <source>
        <dbReference type="EMBL" id="DAD55815.1"/>
    </source>
</evidence>